<gene>
    <name evidence="9" type="ORF">QE152_g16024</name>
</gene>
<keyword evidence="4 7" id="KW-0812">Transmembrane</keyword>
<evidence type="ECO:0000256" key="6">
    <source>
        <dbReference type="ARBA" id="ARBA00023136"/>
    </source>
</evidence>
<evidence type="ECO:0000259" key="8">
    <source>
        <dbReference type="Pfam" id="PF01699"/>
    </source>
</evidence>
<accession>A0AAW1L6D9</accession>
<dbReference type="GO" id="GO:0005886">
    <property type="term" value="C:plasma membrane"/>
    <property type="evidence" value="ECO:0007669"/>
    <property type="project" value="TreeGrafter"/>
</dbReference>
<evidence type="ECO:0000256" key="1">
    <source>
        <dbReference type="ARBA" id="ARBA00004141"/>
    </source>
</evidence>
<evidence type="ECO:0000256" key="2">
    <source>
        <dbReference type="ARBA" id="ARBA00005364"/>
    </source>
</evidence>
<reference evidence="9 10" key="1">
    <citation type="journal article" date="2024" name="BMC Genomics">
        <title>De novo assembly and annotation of Popillia japonica's genome with initial clues to its potential as an invasive pest.</title>
        <authorList>
            <person name="Cucini C."/>
            <person name="Boschi S."/>
            <person name="Funari R."/>
            <person name="Cardaioli E."/>
            <person name="Iannotti N."/>
            <person name="Marturano G."/>
            <person name="Paoli F."/>
            <person name="Bruttini M."/>
            <person name="Carapelli A."/>
            <person name="Frati F."/>
            <person name="Nardi F."/>
        </authorList>
    </citation>
    <scope>NUCLEOTIDE SEQUENCE [LARGE SCALE GENOMIC DNA]</scope>
    <source>
        <strain evidence="9">DMR45628</strain>
    </source>
</reference>
<evidence type="ECO:0000256" key="4">
    <source>
        <dbReference type="ARBA" id="ARBA00022692"/>
    </source>
</evidence>
<proteinExistence type="inferred from homology"/>
<feature type="transmembrane region" description="Helical" evidence="7">
    <location>
        <begin position="12"/>
        <end position="34"/>
    </location>
</feature>
<feature type="domain" description="Sodium/calcium exchanger membrane region" evidence="8">
    <location>
        <begin position="96"/>
        <end position="164"/>
    </location>
</feature>
<dbReference type="GO" id="GO:0006874">
    <property type="term" value="P:intracellular calcium ion homeostasis"/>
    <property type="evidence" value="ECO:0007669"/>
    <property type="project" value="TreeGrafter"/>
</dbReference>
<protein>
    <submittedName>
        <fullName evidence="9">Sodium/calcium exchanger protein</fullName>
    </submittedName>
</protein>
<keyword evidence="5 7" id="KW-1133">Transmembrane helix</keyword>
<keyword evidence="3" id="KW-0050">Antiport</keyword>
<dbReference type="GO" id="GO:0008273">
    <property type="term" value="F:calcium, potassium:sodium antiporter activity"/>
    <property type="evidence" value="ECO:0007669"/>
    <property type="project" value="TreeGrafter"/>
</dbReference>
<dbReference type="GO" id="GO:0005262">
    <property type="term" value="F:calcium channel activity"/>
    <property type="evidence" value="ECO:0007669"/>
    <property type="project" value="TreeGrafter"/>
</dbReference>
<feature type="transmembrane region" description="Helical" evidence="7">
    <location>
        <begin position="91"/>
        <end position="114"/>
    </location>
</feature>
<evidence type="ECO:0000313" key="9">
    <source>
        <dbReference type="EMBL" id="KAK9729244.1"/>
    </source>
</evidence>
<evidence type="ECO:0000256" key="3">
    <source>
        <dbReference type="ARBA" id="ARBA00022449"/>
    </source>
</evidence>
<organism evidence="9 10">
    <name type="scientific">Popillia japonica</name>
    <name type="common">Japanese beetle</name>
    <dbReference type="NCBI Taxonomy" id="7064"/>
    <lineage>
        <taxon>Eukaryota</taxon>
        <taxon>Metazoa</taxon>
        <taxon>Ecdysozoa</taxon>
        <taxon>Arthropoda</taxon>
        <taxon>Hexapoda</taxon>
        <taxon>Insecta</taxon>
        <taxon>Pterygota</taxon>
        <taxon>Neoptera</taxon>
        <taxon>Endopterygota</taxon>
        <taxon>Coleoptera</taxon>
        <taxon>Polyphaga</taxon>
        <taxon>Scarabaeiformia</taxon>
        <taxon>Scarabaeidae</taxon>
        <taxon>Rutelinae</taxon>
        <taxon>Popillia</taxon>
    </lineage>
</organism>
<comment type="caution">
    <text evidence="9">The sequence shown here is derived from an EMBL/GenBank/DDBJ whole genome shotgun (WGS) entry which is preliminary data.</text>
</comment>
<dbReference type="InterPro" id="IPR004837">
    <property type="entry name" value="NaCa_Exmemb"/>
</dbReference>
<dbReference type="Proteomes" id="UP001458880">
    <property type="component" value="Unassembled WGS sequence"/>
</dbReference>
<comment type="subcellular location">
    <subcellularLocation>
        <location evidence="1">Membrane</location>
        <topology evidence="1">Multi-pass membrane protein</topology>
    </subcellularLocation>
</comment>
<evidence type="ECO:0000313" key="10">
    <source>
        <dbReference type="Proteomes" id="UP001458880"/>
    </source>
</evidence>
<evidence type="ECO:0000256" key="7">
    <source>
        <dbReference type="SAM" id="Phobius"/>
    </source>
</evidence>
<dbReference type="EMBL" id="JASPKY010000162">
    <property type="protein sequence ID" value="KAK9729244.1"/>
    <property type="molecule type" value="Genomic_DNA"/>
</dbReference>
<sequence length="174" mass="19454">MGLERRVLKWRLAIWFRIGTVLSISLLYIVIGFASRGYQRHARIDQAVEDFDRGGGRKLLSLVPRYNCTPSAINDFPSDGLTREQRQHGWAIIHILLACYFFMLMGLVCEVYFVPAVKSICTNLHMREDVTGATFMAVAGSSSELFINGVGTFITEGDIGVGTVNYLSTAWEPL</sequence>
<keyword evidence="6 7" id="KW-0472">Membrane</keyword>
<keyword evidence="10" id="KW-1185">Reference proteome</keyword>
<keyword evidence="3" id="KW-0813">Transport</keyword>
<comment type="similarity">
    <text evidence="2">Belongs to the Ca(2+):cation antiporter (CaCA) (TC 2.A.19) family. SLC24A subfamily.</text>
</comment>
<dbReference type="PANTHER" id="PTHR10846:SF73">
    <property type="entry name" value="SODIUM_CALCIUM EXCHANGER MEMBRANE REGION DOMAIN-CONTAINING PROTEIN"/>
    <property type="match status" value="1"/>
</dbReference>
<dbReference type="PANTHER" id="PTHR10846">
    <property type="entry name" value="SODIUM/POTASSIUM/CALCIUM EXCHANGER"/>
    <property type="match status" value="1"/>
</dbReference>
<name>A0AAW1L6D9_POPJA</name>
<dbReference type="AlphaFoldDB" id="A0AAW1L6D9"/>
<evidence type="ECO:0000256" key="5">
    <source>
        <dbReference type="ARBA" id="ARBA00022989"/>
    </source>
</evidence>
<dbReference type="InterPro" id="IPR004481">
    <property type="entry name" value="K/Na/Ca-exchanger"/>
</dbReference>
<dbReference type="Pfam" id="PF01699">
    <property type="entry name" value="Na_Ca_ex"/>
    <property type="match status" value="1"/>
</dbReference>